<dbReference type="GO" id="GO:0016020">
    <property type="term" value="C:membrane"/>
    <property type="evidence" value="ECO:0007669"/>
    <property type="project" value="InterPro"/>
</dbReference>
<name>A0AAN8VGW1_9MAGN</name>
<evidence type="ECO:0000313" key="1">
    <source>
        <dbReference type="EMBL" id="KAK6934853.1"/>
    </source>
</evidence>
<dbReference type="Proteomes" id="UP001370490">
    <property type="component" value="Unassembled WGS sequence"/>
</dbReference>
<accession>A0AAN8VGW1</accession>
<comment type="caution">
    <text evidence="1">The sequence shown here is derived from an EMBL/GenBank/DDBJ whole genome shotgun (WGS) entry which is preliminary data.</text>
</comment>
<dbReference type="EMBL" id="JBAMMX010000008">
    <property type="protein sequence ID" value="KAK6934853.1"/>
    <property type="molecule type" value="Genomic_DNA"/>
</dbReference>
<feature type="non-terminal residue" evidence="1">
    <location>
        <position position="172"/>
    </location>
</feature>
<protein>
    <submittedName>
        <fullName evidence="1">Uncharacterized protein</fullName>
    </submittedName>
</protein>
<keyword evidence="2" id="KW-1185">Reference proteome</keyword>
<dbReference type="PANTHER" id="PTHR30540:SF83">
    <property type="entry name" value="K+ POTASSIUM TRANSPORTER"/>
    <property type="match status" value="1"/>
</dbReference>
<dbReference type="PANTHER" id="PTHR30540">
    <property type="entry name" value="OSMOTIC STRESS POTASSIUM TRANSPORTER"/>
    <property type="match status" value="1"/>
</dbReference>
<organism evidence="1 2">
    <name type="scientific">Dillenia turbinata</name>
    <dbReference type="NCBI Taxonomy" id="194707"/>
    <lineage>
        <taxon>Eukaryota</taxon>
        <taxon>Viridiplantae</taxon>
        <taxon>Streptophyta</taxon>
        <taxon>Embryophyta</taxon>
        <taxon>Tracheophyta</taxon>
        <taxon>Spermatophyta</taxon>
        <taxon>Magnoliopsida</taxon>
        <taxon>eudicotyledons</taxon>
        <taxon>Gunneridae</taxon>
        <taxon>Pentapetalae</taxon>
        <taxon>Dilleniales</taxon>
        <taxon>Dilleniaceae</taxon>
        <taxon>Dillenia</taxon>
    </lineage>
</organism>
<dbReference type="GO" id="GO:0015079">
    <property type="term" value="F:potassium ion transmembrane transporter activity"/>
    <property type="evidence" value="ECO:0007669"/>
    <property type="project" value="InterPro"/>
</dbReference>
<proteinExistence type="predicted"/>
<evidence type="ECO:0000313" key="2">
    <source>
        <dbReference type="Proteomes" id="UP001370490"/>
    </source>
</evidence>
<reference evidence="1 2" key="1">
    <citation type="submission" date="2023-12" db="EMBL/GenBank/DDBJ databases">
        <title>A high-quality genome assembly for Dillenia turbinata (Dilleniales).</title>
        <authorList>
            <person name="Chanderbali A."/>
        </authorList>
    </citation>
    <scope>NUCLEOTIDE SEQUENCE [LARGE SCALE GENOMIC DNA]</scope>
    <source>
        <strain evidence="1">LSX21</strain>
        <tissue evidence="1">Leaf</tissue>
    </source>
</reference>
<dbReference type="InterPro" id="IPR003855">
    <property type="entry name" value="K+_transporter"/>
</dbReference>
<sequence length="172" mass="18880">MAWISLAGILLSITGYPGDDGDFENLHIKSIAEFIQLEATEAESSPKSPSFNGRMSVIDSKNLQSPTSLIVMEDRDGPSNTSWTAVRACSQAKEAGVAYIMGHSFIKASGASSFLRKLAIDVGYSFLRRNCRGPAVALYITPYQPNRSWHEILCLSSQALLSWAQNYLNRDT</sequence>
<gene>
    <name evidence="1" type="ORF">RJ641_035008</name>
</gene>
<dbReference type="AlphaFoldDB" id="A0AAN8VGW1"/>